<gene>
    <name evidence="1" type="ORF">DY000_02060082</name>
</gene>
<protein>
    <submittedName>
        <fullName evidence="1">Uncharacterized protein</fullName>
    </submittedName>
</protein>
<dbReference type="EMBL" id="QGKV02001556">
    <property type="protein sequence ID" value="KAF3519604.1"/>
    <property type="molecule type" value="Genomic_DNA"/>
</dbReference>
<name>A0ABQ7B0A4_BRACR</name>
<evidence type="ECO:0000313" key="1">
    <source>
        <dbReference type="EMBL" id="KAF3519604.1"/>
    </source>
</evidence>
<dbReference type="Proteomes" id="UP000266723">
    <property type="component" value="Unassembled WGS sequence"/>
</dbReference>
<evidence type="ECO:0000313" key="2">
    <source>
        <dbReference type="Proteomes" id="UP000266723"/>
    </source>
</evidence>
<reference evidence="1 2" key="1">
    <citation type="journal article" date="2020" name="BMC Genomics">
        <title>Intraspecific diversification of the crop wild relative Brassica cretica Lam. using demographic model selection.</title>
        <authorList>
            <person name="Kioukis A."/>
            <person name="Michalopoulou V.A."/>
            <person name="Briers L."/>
            <person name="Pirintsos S."/>
            <person name="Studholme D.J."/>
            <person name="Pavlidis P."/>
            <person name="Sarris P.F."/>
        </authorList>
    </citation>
    <scope>NUCLEOTIDE SEQUENCE [LARGE SCALE GENOMIC DNA]</scope>
    <source>
        <strain evidence="2">cv. PFS-1207/04</strain>
    </source>
</reference>
<keyword evidence="2" id="KW-1185">Reference proteome</keyword>
<sequence>MVSREPLFANDSSISIPNAAPSSGLVHAPTCQIALIQQITPDNLLHLTTQREKQTYTNLLQMTGEGRKRLQQGLFIANISINLPKKGSRKQTRQQGFASTFADPTDTWRPAIGAFFGKQTRQQGFATARMSPECFSEKRGSISEMFRLSREADSDSLCPVNPSAILRLASLVTLAACGLSVVAEEDGKQERALRDTCLTRTVSSVA</sequence>
<organism evidence="1 2">
    <name type="scientific">Brassica cretica</name>
    <name type="common">Mustard</name>
    <dbReference type="NCBI Taxonomy" id="69181"/>
    <lineage>
        <taxon>Eukaryota</taxon>
        <taxon>Viridiplantae</taxon>
        <taxon>Streptophyta</taxon>
        <taxon>Embryophyta</taxon>
        <taxon>Tracheophyta</taxon>
        <taxon>Spermatophyta</taxon>
        <taxon>Magnoliopsida</taxon>
        <taxon>eudicotyledons</taxon>
        <taxon>Gunneridae</taxon>
        <taxon>Pentapetalae</taxon>
        <taxon>rosids</taxon>
        <taxon>malvids</taxon>
        <taxon>Brassicales</taxon>
        <taxon>Brassicaceae</taxon>
        <taxon>Brassiceae</taxon>
        <taxon>Brassica</taxon>
    </lineage>
</organism>
<accession>A0ABQ7B0A4</accession>
<proteinExistence type="predicted"/>
<comment type="caution">
    <text evidence="1">The sequence shown here is derived from an EMBL/GenBank/DDBJ whole genome shotgun (WGS) entry which is preliminary data.</text>
</comment>